<feature type="domain" description="EGF-like" evidence="10">
    <location>
        <begin position="2647"/>
        <end position="2682"/>
    </location>
</feature>
<feature type="disulfide bond" evidence="6">
    <location>
        <begin position="1779"/>
        <end position="1788"/>
    </location>
</feature>
<keyword evidence="3" id="KW-0677">Repeat</keyword>
<feature type="disulfide bond" evidence="6">
    <location>
        <begin position="1855"/>
        <end position="1864"/>
    </location>
</feature>
<feature type="disulfide bond" evidence="6">
    <location>
        <begin position="1741"/>
        <end position="1750"/>
    </location>
</feature>
<keyword evidence="2 9" id="KW-0732">Signal</keyword>
<feature type="domain" description="EGF-like" evidence="10">
    <location>
        <begin position="2209"/>
        <end position="2245"/>
    </location>
</feature>
<dbReference type="InterPro" id="IPR001881">
    <property type="entry name" value="EGF-like_Ca-bd_dom"/>
</dbReference>
<dbReference type="InterPro" id="IPR013320">
    <property type="entry name" value="ConA-like_dom_sf"/>
</dbReference>
<feature type="domain" description="EGF-like" evidence="10">
    <location>
        <begin position="2057"/>
        <end position="2093"/>
    </location>
</feature>
<evidence type="ECO:0000256" key="7">
    <source>
        <dbReference type="PROSITE-ProRule" id="PRU00302"/>
    </source>
</evidence>
<feature type="domain" description="Sushi" evidence="12">
    <location>
        <begin position="631"/>
        <end position="695"/>
    </location>
</feature>
<feature type="domain" description="EGF-like" evidence="10">
    <location>
        <begin position="2095"/>
        <end position="2131"/>
    </location>
</feature>
<dbReference type="SUPFAM" id="SSF57196">
    <property type="entry name" value="EGF/Laminin"/>
    <property type="match status" value="14"/>
</dbReference>
<dbReference type="Pfam" id="PF00084">
    <property type="entry name" value="Sushi"/>
    <property type="match status" value="8"/>
</dbReference>
<dbReference type="InterPro" id="IPR011641">
    <property type="entry name" value="Tyr-kin_ephrin_A/B_rcpt-like"/>
</dbReference>
<feature type="domain" description="EGF-like" evidence="10">
    <location>
        <begin position="1867"/>
        <end position="1903"/>
    </location>
</feature>
<gene>
    <name evidence="14" type="ORF">PLOB_00005415</name>
</gene>
<keyword evidence="4 6" id="KW-1015">Disulfide bond</keyword>
<accession>A0ABN8QH50</accession>
<dbReference type="Pfam" id="PF00354">
    <property type="entry name" value="Pentaxin"/>
    <property type="match status" value="1"/>
</dbReference>
<evidence type="ECO:0000256" key="1">
    <source>
        <dbReference type="ARBA" id="ARBA00022536"/>
    </source>
</evidence>
<feature type="disulfide bond" evidence="6">
    <location>
        <begin position="2197"/>
        <end position="2206"/>
    </location>
</feature>
<dbReference type="Pfam" id="PF07699">
    <property type="entry name" value="Ephrin_rec_like"/>
    <property type="match status" value="4"/>
</dbReference>
<feature type="disulfide bond" evidence="6">
    <location>
        <begin position="2672"/>
        <end position="2681"/>
    </location>
</feature>
<feature type="domain" description="HYR" evidence="11">
    <location>
        <begin position="546"/>
        <end position="630"/>
    </location>
</feature>
<dbReference type="SUPFAM" id="SSF49899">
    <property type="entry name" value="Concanavalin A-like lectins/glucanases"/>
    <property type="match status" value="1"/>
</dbReference>
<feature type="disulfide bond" evidence="6">
    <location>
        <begin position="1703"/>
        <end position="1712"/>
    </location>
</feature>
<dbReference type="CDD" id="cd00033">
    <property type="entry name" value="CCP"/>
    <property type="match status" value="8"/>
</dbReference>
<feature type="domain" description="Sushi" evidence="12">
    <location>
        <begin position="481"/>
        <end position="547"/>
    </location>
</feature>
<feature type="disulfide bond" evidence="6">
    <location>
        <begin position="1969"/>
        <end position="1978"/>
    </location>
</feature>
<dbReference type="Gene3D" id="2.10.50.10">
    <property type="entry name" value="Tumor Necrosis Factor Receptor, subunit A, domain 2"/>
    <property type="match status" value="3"/>
</dbReference>
<feature type="domain" description="EGF-like" evidence="10">
    <location>
        <begin position="1715"/>
        <end position="1751"/>
    </location>
</feature>
<dbReference type="Pfam" id="PF02494">
    <property type="entry name" value="HYR"/>
    <property type="match status" value="5"/>
</dbReference>
<feature type="disulfide bond" evidence="6">
    <location>
        <begin position="2389"/>
        <end position="2398"/>
    </location>
</feature>
<feature type="domain" description="Pentraxin (PTX)" evidence="13">
    <location>
        <begin position="2404"/>
        <end position="2608"/>
    </location>
</feature>
<dbReference type="PROSITE" id="PS00022">
    <property type="entry name" value="EGF_1"/>
    <property type="match status" value="23"/>
</dbReference>
<comment type="caution">
    <text evidence="14">The sequence shown here is derived from an EMBL/GenBank/DDBJ whole genome shotgun (WGS) entry which is preliminary data.</text>
</comment>
<feature type="domain" description="EGF-like" evidence="10">
    <location>
        <begin position="2285"/>
        <end position="2321"/>
    </location>
</feature>
<feature type="domain" description="HYR" evidence="11">
    <location>
        <begin position="821"/>
        <end position="904"/>
    </location>
</feature>
<feature type="domain" description="EGF-like" evidence="10">
    <location>
        <begin position="1753"/>
        <end position="1789"/>
    </location>
</feature>
<dbReference type="InterPro" id="IPR003410">
    <property type="entry name" value="HYR_dom"/>
</dbReference>
<dbReference type="PANTHER" id="PTHR45836:SF13">
    <property type="entry name" value="PROTEIN CRUMBS"/>
    <property type="match status" value="1"/>
</dbReference>
<dbReference type="SMART" id="SM00032">
    <property type="entry name" value="CCP"/>
    <property type="match status" value="11"/>
</dbReference>
<feature type="domain" description="EGF-like" evidence="10">
    <location>
        <begin position="2610"/>
        <end position="2645"/>
    </location>
</feature>
<dbReference type="InterPro" id="IPR000436">
    <property type="entry name" value="Sushi_SCR_CCP_dom"/>
</dbReference>
<keyword evidence="8" id="KW-1133">Transmembrane helix</keyword>
<feature type="domain" description="Sushi" evidence="12">
    <location>
        <begin position="417"/>
        <end position="480"/>
    </location>
</feature>
<feature type="domain" description="EGF-like" evidence="10">
    <location>
        <begin position="1943"/>
        <end position="1979"/>
    </location>
</feature>
<dbReference type="SMART" id="SM00159">
    <property type="entry name" value="PTX"/>
    <property type="match status" value="1"/>
</dbReference>
<dbReference type="Gene3D" id="2.60.120.200">
    <property type="match status" value="1"/>
</dbReference>
<dbReference type="Pfam" id="PF00008">
    <property type="entry name" value="EGF"/>
    <property type="match status" value="12"/>
</dbReference>
<feature type="disulfide bond" evidence="6">
    <location>
        <begin position="1627"/>
        <end position="1636"/>
    </location>
</feature>
<evidence type="ECO:0000256" key="2">
    <source>
        <dbReference type="ARBA" id="ARBA00022729"/>
    </source>
</evidence>
<feature type="disulfide bond" evidence="6">
    <location>
        <begin position="2273"/>
        <end position="2282"/>
    </location>
</feature>
<feature type="domain" description="HYR" evidence="11">
    <location>
        <begin position="1033"/>
        <end position="1117"/>
    </location>
</feature>
<keyword evidence="15" id="KW-1185">Reference proteome</keyword>
<feature type="disulfide bond" evidence="6">
    <location>
        <begin position="2235"/>
        <end position="2244"/>
    </location>
</feature>
<evidence type="ECO:0000256" key="5">
    <source>
        <dbReference type="ARBA" id="ARBA00023180"/>
    </source>
</evidence>
<reference evidence="14 15" key="1">
    <citation type="submission" date="2022-05" db="EMBL/GenBank/DDBJ databases">
        <authorList>
            <consortium name="Genoscope - CEA"/>
            <person name="William W."/>
        </authorList>
    </citation>
    <scope>NUCLEOTIDE SEQUENCE [LARGE SCALE GENOMIC DNA]</scope>
</reference>
<feature type="domain" description="EGF-like" evidence="10">
    <location>
        <begin position="2019"/>
        <end position="2055"/>
    </location>
</feature>
<dbReference type="SMART" id="SM00181">
    <property type="entry name" value="EGF"/>
    <property type="match status" value="26"/>
</dbReference>
<dbReference type="PROSITE" id="PS50825">
    <property type="entry name" value="HYR"/>
    <property type="match status" value="5"/>
</dbReference>
<feature type="disulfide bond" evidence="6">
    <location>
        <begin position="1931"/>
        <end position="1940"/>
    </location>
</feature>
<dbReference type="InterPro" id="IPR000152">
    <property type="entry name" value="EGF-type_Asp/Asn_hydroxyl_site"/>
</dbReference>
<feature type="disulfide bond" evidence="6">
    <location>
        <begin position="2332"/>
        <end position="2349"/>
    </location>
</feature>
<dbReference type="PROSITE" id="PS50923">
    <property type="entry name" value="SUSHI"/>
    <property type="match status" value="10"/>
</dbReference>
<dbReference type="Proteomes" id="UP001159405">
    <property type="component" value="Unassembled WGS sequence"/>
</dbReference>
<feature type="disulfide bond" evidence="6">
    <location>
        <begin position="2007"/>
        <end position="2016"/>
    </location>
</feature>
<feature type="disulfide bond" evidence="6">
    <location>
        <begin position="1893"/>
        <end position="1902"/>
    </location>
</feature>
<dbReference type="PRINTS" id="PR00010">
    <property type="entry name" value="EGFBLOOD"/>
</dbReference>
<keyword evidence="8" id="KW-0812">Transmembrane</keyword>
<dbReference type="CDD" id="cd00054">
    <property type="entry name" value="EGF_CA"/>
    <property type="match status" value="22"/>
</dbReference>
<feature type="disulfide bond" evidence="6">
    <location>
        <begin position="2311"/>
        <end position="2320"/>
    </location>
</feature>
<evidence type="ECO:0000256" key="6">
    <source>
        <dbReference type="PROSITE-ProRule" id="PRU00076"/>
    </source>
</evidence>
<evidence type="ECO:0000256" key="9">
    <source>
        <dbReference type="SAM" id="SignalP"/>
    </source>
</evidence>
<feature type="domain" description="EGF-like" evidence="10">
    <location>
        <begin position="1829"/>
        <end position="1865"/>
    </location>
</feature>
<dbReference type="InterPro" id="IPR051355">
    <property type="entry name" value="Notch/Slit_guidance"/>
</dbReference>
<name>A0ABN8QH50_9CNID</name>
<dbReference type="PROSITE" id="PS01187">
    <property type="entry name" value="EGF_CA"/>
    <property type="match status" value="9"/>
</dbReference>
<dbReference type="InterPro" id="IPR036383">
    <property type="entry name" value="TSP1_rpt_sf"/>
</dbReference>
<feature type="disulfide bond" evidence="6">
    <location>
        <begin position="2614"/>
        <end position="2624"/>
    </location>
</feature>
<feature type="disulfide bond" evidence="6">
    <location>
        <begin position="2083"/>
        <end position="2092"/>
    </location>
</feature>
<dbReference type="PROSITE" id="PS50026">
    <property type="entry name" value="EGF_3"/>
    <property type="match status" value="23"/>
</dbReference>
<feature type="domain" description="Sushi" evidence="12">
    <location>
        <begin position="352"/>
        <end position="416"/>
    </location>
</feature>
<dbReference type="InterPro" id="IPR000742">
    <property type="entry name" value="EGF"/>
</dbReference>
<feature type="disulfide bond" evidence="6">
    <location>
        <begin position="2651"/>
        <end position="2661"/>
    </location>
</feature>
<evidence type="ECO:0000256" key="4">
    <source>
        <dbReference type="ARBA" id="ARBA00023157"/>
    </source>
</evidence>
<dbReference type="Pfam" id="PF12661">
    <property type="entry name" value="hEGF"/>
    <property type="match status" value="7"/>
</dbReference>
<keyword evidence="5" id="KW-0325">Glycoprotein</keyword>
<dbReference type="InterPro" id="IPR009030">
    <property type="entry name" value="Growth_fac_rcpt_cys_sf"/>
</dbReference>
<evidence type="ECO:0000259" key="10">
    <source>
        <dbReference type="PROSITE" id="PS50026"/>
    </source>
</evidence>
<feature type="domain" description="HYR" evidence="11">
    <location>
        <begin position="267"/>
        <end position="351"/>
    </location>
</feature>
<feature type="domain" description="EGF-like" evidence="10">
    <location>
        <begin position="1601"/>
        <end position="1637"/>
    </location>
</feature>
<feature type="domain" description="EGF-like" evidence="10">
    <location>
        <begin position="1677"/>
        <end position="1713"/>
    </location>
</feature>
<feature type="domain" description="EGF-like" evidence="10">
    <location>
        <begin position="1981"/>
        <end position="2017"/>
    </location>
</feature>
<dbReference type="Gene3D" id="2.10.25.10">
    <property type="entry name" value="Laminin"/>
    <property type="match status" value="23"/>
</dbReference>
<dbReference type="PROSITE" id="PS01186">
    <property type="entry name" value="EGF_2"/>
    <property type="match status" value="18"/>
</dbReference>
<dbReference type="SUPFAM" id="SSF82895">
    <property type="entry name" value="TSP-1 type 1 repeat"/>
    <property type="match status" value="1"/>
</dbReference>
<feature type="domain" description="EGF-like" evidence="10">
    <location>
        <begin position="2323"/>
        <end position="2361"/>
    </location>
</feature>
<feature type="domain" description="Sushi" evidence="12">
    <location>
        <begin position="208"/>
        <end position="268"/>
    </location>
</feature>
<keyword evidence="8" id="KW-0472">Membrane</keyword>
<feature type="disulfide bond" evidence="6">
    <location>
        <begin position="2121"/>
        <end position="2130"/>
    </location>
</feature>
<dbReference type="PROSITE" id="PS51828">
    <property type="entry name" value="PTX_2"/>
    <property type="match status" value="1"/>
</dbReference>
<evidence type="ECO:0000313" key="15">
    <source>
        <dbReference type="Proteomes" id="UP001159405"/>
    </source>
</evidence>
<feature type="domain" description="Sushi" evidence="12">
    <location>
        <begin position="696"/>
        <end position="759"/>
    </location>
</feature>
<dbReference type="PROSITE" id="PS00010">
    <property type="entry name" value="ASX_HYDROXYL"/>
    <property type="match status" value="20"/>
</dbReference>
<feature type="disulfide bond" evidence="6">
    <location>
        <begin position="2351"/>
        <end position="2360"/>
    </location>
</feature>
<organism evidence="14 15">
    <name type="scientific">Porites lobata</name>
    <dbReference type="NCBI Taxonomy" id="104759"/>
    <lineage>
        <taxon>Eukaryota</taxon>
        <taxon>Metazoa</taxon>
        <taxon>Cnidaria</taxon>
        <taxon>Anthozoa</taxon>
        <taxon>Hexacorallia</taxon>
        <taxon>Scleractinia</taxon>
        <taxon>Fungiina</taxon>
        <taxon>Poritidae</taxon>
        <taxon>Porites</taxon>
    </lineage>
</organism>
<feature type="domain" description="HYR" evidence="11">
    <location>
        <begin position="1118"/>
        <end position="1199"/>
    </location>
</feature>
<dbReference type="InterPro" id="IPR018097">
    <property type="entry name" value="EGF_Ca-bd_CS"/>
</dbReference>
<dbReference type="Pfam" id="PF07645">
    <property type="entry name" value="EGF_CA"/>
    <property type="match status" value="1"/>
</dbReference>
<dbReference type="InterPro" id="IPR001759">
    <property type="entry name" value="PTX_dom"/>
</dbReference>
<evidence type="ECO:0008006" key="16">
    <source>
        <dbReference type="Google" id="ProtNLM"/>
    </source>
</evidence>
<evidence type="ECO:0000259" key="11">
    <source>
        <dbReference type="PROSITE" id="PS50825"/>
    </source>
</evidence>
<dbReference type="SMART" id="SM00179">
    <property type="entry name" value="EGF_CA"/>
    <property type="match status" value="24"/>
</dbReference>
<feature type="domain" description="Sushi" evidence="12">
    <location>
        <begin position="969"/>
        <end position="1034"/>
    </location>
</feature>
<feature type="domain" description="EGF-like" evidence="10">
    <location>
        <begin position="1791"/>
        <end position="1827"/>
    </location>
</feature>
<evidence type="ECO:0000256" key="3">
    <source>
        <dbReference type="ARBA" id="ARBA00022737"/>
    </source>
</evidence>
<evidence type="ECO:0000256" key="8">
    <source>
        <dbReference type="SAM" id="Phobius"/>
    </source>
</evidence>
<feature type="domain" description="EGF-like" evidence="10">
    <location>
        <begin position="1905"/>
        <end position="1941"/>
    </location>
</feature>
<evidence type="ECO:0000259" key="12">
    <source>
        <dbReference type="PROSITE" id="PS50923"/>
    </source>
</evidence>
<feature type="disulfide bond" evidence="6">
    <location>
        <begin position="1665"/>
        <end position="1674"/>
    </location>
</feature>
<feature type="domain" description="EGF-like" evidence="10">
    <location>
        <begin position="2133"/>
        <end position="2169"/>
    </location>
</feature>
<keyword evidence="7" id="KW-0768">Sushi</keyword>
<feature type="chain" id="PRO_5046889087" description="Fibropellin-1" evidence="9">
    <location>
        <begin position="41"/>
        <end position="3117"/>
    </location>
</feature>
<feature type="transmembrane region" description="Helical" evidence="8">
    <location>
        <begin position="2978"/>
        <end position="2997"/>
    </location>
</feature>
<feature type="domain" description="Sushi" evidence="12">
    <location>
        <begin position="142"/>
        <end position="207"/>
    </location>
</feature>
<feature type="signal peptide" evidence="9">
    <location>
        <begin position="1"/>
        <end position="40"/>
    </location>
</feature>
<dbReference type="SMART" id="SM01411">
    <property type="entry name" value="Ephrin_rec_like"/>
    <property type="match status" value="4"/>
</dbReference>
<dbReference type="EMBL" id="CALNXK010000123">
    <property type="protein sequence ID" value="CAH3162596.1"/>
    <property type="molecule type" value="Genomic_DNA"/>
</dbReference>
<dbReference type="InterPro" id="IPR035976">
    <property type="entry name" value="Sushi/SCR/CCP_sf"/>
</dbReference>
<feature type="disulfide bond" evidence="6">
    <location>
        <begin position="1817"/>
        <end position="1826"/>
    </location>
</feature>
<dbReference type="InterPro" id="IPR000884">
    <property type="entry name" value="TSP1_rpt"/>
</dbReference>
<feature type="domain" description="EGF-like" evidence="10">
    <location>
        <begin position="2171"/>
        <end position="2207"/>
    </location>
</feature>
<dbReference type="InterPro" id="IPR049883">
    <property type="entry name" value="NOTCH1_EGF-like"/>
</dbReference>
<dbReference type="InterPro" id="IPR013032">
    <property type="entry name" value="EGF-like_CS"/>
</dbReference>
<feature type="domain" description="EGF-like" evidence="10">
    <location>
        <begin position="2363"/>
        <end position="2399"/>
    </location>
</feature>
<evidence type="ECO:0000313" key="14">
    <source>
        <dbReference type="EMBL" id="CAH3162596.1"/>
    </source>
</evidence>
<proteinExistence type="predicted"/>
<dbReference type="PROSITE" id="PS50092">
    <property type="entry name" value="TSP1"/>
    <property type="match status" value="1"/>
</dbReference>
<dbReference type="SUPFAM" id="SSF57184">
    <property type="entry name" value="Growth factor receptor domain"/>
    <property type="match status" value="5"/>
</dbReference>
<feature type="domain" description="Sushi" evidence="12">
    <location>
        <begin position="760"/>
        <end position="822"/>
    </location>
</feature>
<evidence type="ECO:0000259" key="13">
    <source>
        <dbReference type="PROSITE" id="PS51828"/>
    </source>
</evidence>
<feature type="domain" description="Sushi" evidence="12">
    <location>
        <begin position="905"/>
        <end position="968"/>
    </location>
</feature>
<dbReference type="SUPFAM" id="SSF57535">
    <property type="entry name" value="Complement control module/SCR domain"/>
    <property type="match status" value="11"/>
</dbReference>
<feature type="domain" description="EGF-like" evidence="10">
    <location>
        <begin position="1639"/>
        <end position="1675"/>
    </location>
</feature>
<feature type="domain" description="EGF-like" evidence="10">
    <location>
        <begin position="2247"/>
        <end position="2283"/>
    </location>
</feature>
<dbReference type="Gene3D" id="2.10.70.10">
    <property type="entry name" value="Complement Module, domain 1"/>
    <property type="match status" value="10"/>
</dbReference>
<feature type="disulfide bond" evidence="6">
    <location>
        <begin position="2159"/>
        <end position="2168"/>
    </location>
</feature>
<sequence length="3117" mass="339092">MLIYTLIRSRSSSSMRHTSPFSQSLAFSLLFIFKLNYVEGCGGCGPSPRHGYWGSWEPSSWGLTSCSGGVRTRKRYCNDPSPAYGGKTCSGSSTEEIDCNECEYNNGGCAQRCINHDSTGYTCRCYRGYKRAWWNSHRCVRITCPTSSWPAPSNGKLSNLCRGQSQVQSGTTCSVTCNNGYHLNGPSSSRCGDDGNWSPRSSPNCQVRECSPQSLPDNGDISPEICKTKPLQSRTCYYKCSPGYTLNGPPSSTCDNGRWTQSGFYCRDTQPPSFGETCPPERNVLADEGKTRATVTWVPATATDNDHATVTVQPGVTPPHNFSEGSHTVIYTAKDPSGNVAICQFRVKVQVLRCPVLLPPANGRLRSGACNNVHGSICHFQCNKGFKLKESVVRSCNKTSAANQVYWKGNATRCEVIKCPSLGTPDNAVKTGYQCNAPTASYGTACFFSCKPGYESINGSAQRTCQENQQWSGTPLQCKAVTCPAITITSEGLIISPPACSNASVRLGYATECRFTCKSGYQLQGPRLKICGQSKTWTPIGNPFCSDISSPTFLNCPPHLPQNADRGTTSATVSWATPTATDNSGFAPNITRTGKKPGERFSAGEHIIRYRTIDRAGNIGECTFKVFVSVIRCEPRLYAPAGGSKRCIMDNMYGSECSFTCHPGHIMRGSAKRSCEKNHQSSFGFWTGNETKCELVKCPRLPRSSHTVQSGCGFGSMNNVFGDRCLYYCDIGYRKINGSSERVCQANGTWSGQPPYCEVVRCSSLEPPKDGQVTPNSCTVSPEYGETCYFSCPRGYRLHGEPAVSCLSNGQWSKTTSAFCEDVESPSFGSTCPYDIKRYADRAKNYTAVSWPAVVATDNSGVTPNVFSTGVTNIYYTGRHTVIYNVSDEAGNSRICKFYVFIEVLRCQTLLPPLNGFLLGKCENTFGSTCTFGCDDGYKLLGAQNISCEASPGHITGYWDNPVHACKVLRCSSLKAPQFGYIYPHMCSSCPISGTVCYLECRHGFQSNGGVNVLQCGKNGKWNQNVSSTLQCKDVVPPVFMSCPSDIRASINENSSASVNWTFPVAIDNSNQAPQITVSPAGVTSPYTIYTSTVIAYTATDASGNKDECSFQVFLEDNSGPEVVFCPPDQNITATKMRTVVTWISPQFKDNSNNPLVIRCSHQSKAEFYWGTWNVHCTAFDNNPNNNPAVCQFTIRLKPKDCIDLPPPKNGAKACDDWAFGRFCTPSCNSKWDFAQALPPFVTWVCGASGTWSPSTRWPDCSKVYQAGEARMAMDLYYFDGDCKTPEAQTKIRENFVRILNGSLFRVMCQDPVLRDRCTAENVVVTCDENTSAKRKRRSSGWCNIAFATSLSCNNSPFAVILGNSTGVDDDKQSKIEAGLAGVEFAKNLSSEIRRAVEIGVLNLTINGTLFVPDEQSLNFSEPVIFCAKGQSFRDGVCVSCSPGTYLNKTLGTCEDCPVGSYQEEESQEACVPCPPRTSTEETRSDDRSNCTALCKPGSYSPTGLEPCIQCEKGLYQETEGQRLCIKCGVNTTTPEEASNSSTQCAVPCPPGSFSPTGLAPCTLCNRRSFQPHNESRICVPCPGTTATVLPGTKNSQDCIEINECESNPCRGNSNCTDLIADFLCSCQPGYTGKQCETNIDDCQDQPCLNNGTCHDLVNNYTCTCRQGYQGSNCEDDVDECMTSPCSNNASCSNYPGGYNCQCRPGFTGKLCETDVDECELSPCINGATCSDGINNYTCLCATGYQGNDCEANINDCASDPCQNEGKCVDGVGTYHCICPAGFSGTNCQHNIDECANVDCKNNATCIDHINGFDCVCRNGFTGKKCEVNIDECASNPCRNQARCVDMINTYRCECKDGFDGLHCENNIDECASNPCSNKGTCHDGINNFTCVCPPGYTGNTCSLDIDYCSSTPCLNNASCFDGLSSFTCQCRDGFNGDQCQYNIDECENATCLNGGTCIDGIDQYKCACQAGFTGFNCELNIDDCAHNPCLNDGTCMDLINDFNCACRRGYTGKNCSVDINECFSSPCQNNGTCNDKVDGYTCSCVDAFSGIHCERNIDDCLGHGCANGSTCRDEVNSYTCDCPPGFWGRLCESEVDECESFPCNNGGTCNDQVNAFKCTCHAGFAGHQCEINIDDCKSMPCLNNATCIDLIANYTCSCPSGFTGLHCESRIDYCGEANCTQNGVCVNLFTGFNCKCNGGYFGDYCEFEIDECSAKPCFNNATCHDVINNFTCSCSAEFTGRYCEQNIDDCVNNSCQNNATCVDHTLGYSCLCAEDYNGTFCETEINKCDSSPCQNNGTCVVERPGYICRCPDQFAGVNCENFTDPCLSSPCQNGGTCHADNATGSVSCLCKTGFTGSTCDVNIDDCASEPCMANSFCLDLVNDYECKCYPSHTGDHCDIFLGSNFDLIFKRDTANDMVILSDGESIPTMRFFTIALFVRADSEQSSGTLFSYSVPGVPQDVIILSFTESQVKLAIKTEVVAADFKLPDNNWNYVGVVWSGTTGDVSVYINGPEIKRARNILKGDIITGGGWMVLGQEFLAGKPSSSLSTAFAGTLHQVSFWDVPATADHMWNAAHNCTWPIAGSVRAWSSFLQGIKGKVEKRFITQCQALAMCATNCSHFLNCESRQGMYHCNCVPGFSGPHCNINIDECKSSPCVNGKCIDGINQYECVCNKGYWGTNCEKKVNEEKECSSLPQPSNGNISCKKLSGKELCTITCNEDYSFRSEAITTFGCGPDTDWKWNGKADIEVPTCTSKAKPKKIEHHLSVKFIGMGCQISRGPSDIHSALEQEVAETLSTIPGCLDSNACNLTMISVPECGWTALQKKRRAVVDGMEVLFSLLIKAVESASMTDDVDEKSEAVLFQMQYAISTGQFRISLHGVNSTADRSSFKHLSSEITCNPGFVKSSDKTGCVACPVGTFYHQESSNCPACSKGTYQDKEGQSSCKCCSDGKTTDKKGAKSANDCEPTKTKDGTSLIKITVPVVIVFVVGIVGIGVYCRCRRPRCQDPPVKKDKAHTYGQNNPAFELGTGSINKDQEHLYSEISDQHSFNEQYQVPNNAPVYQSVTPKSADDCKNNHYQALNKDHAHKTNHYQKLKDIGGEPRHVYENFGKHNDQTEV</sequence>
<feature type="disulfide bond" evidence="6">
    <location>
        <begin position="2045"/>
        <end position="2054"/>
    </location>
</feature>
<protein>
    <recommendedName>
        <fullName evidence="16">Fibropellin-1</fullName>
    </recommendedName>
</protein>
<dbReference type="PANTHER" id="PTHR45836">
    <property type="entry name" value="SLIT HOMOLOG"/>
    <property type="match status" value="1"/>
</dbReference>
<comment type="caution">
    <text evidence="6">Lacks conserved residue(s) required for the propagation of feature annotation.</text>
</comment>
<feature type="disulfide bond" evidence="6">
    <location>
        <begin position="2635"/>
        <end position="2644"/>
    </location>
</feature>
<keyword evidence="1 6" id="KW-0245">EGF-like domain</keyword>